<dbReference type="InterPro" id="IPR001304">
    <property type="entry name" value="C-type_lectin-like"/>
</dbReference>
<gene>
    <name evidence="11" type="ORF">VAC_TP3_169</name>
    <name evidence="12" type="ORF">VAC_TP5_169</name>
</gene>
<dbReference type="InterPro" id="IPR001627">
    <property type="entry name" value="Semap_dom"/>
</dbReference>
<dbReference type="SUPFAM" id="SSF56436">
    <property type="entry name" value="C-type lectin-like"/>
    <property type="match status" value="1"/>
</dbReference>
<dbReference type="Gene3D" id="3.10.100.10">
    <property type="entry name" value="Mannose-Binding Protein A, subunit A"/>
    <property type="match status" value="1"/>
</dbReference>
<dbReference type="SMART" id="SM00034">
    <property type="entry name" value="CLECT"/>
    <property type="match status" value="1"/>
</dbReference>
<keyword evidence="5 8" id="KW-1133">Transmembrane helix</keyword>
<feature type="domain" description="Sema" evidence="10">
    <location>
        <begin position="1"/>
        <end position="152"/>
    </location>
</feature>
<evidence type="ECO:0000313" key="11">
    <source>
        <dbReference type="EMBL" id="AGK06633.1"/>
    </source>
</evidence>
<evidence type="ECO:0000313" key="12">
    <source>
        <dbReference type="EMBL" id="AGK06846.1"/>
    </source>
</evidence>
<comment type="caution">
    <text evidence="7">Lacks conserved residue(s) required for the propagation of feature annotation.</text>
</comment>
<keyword evidence="3" id="KW-0430">Lectin</keyword>
<dbReference type="InterPro" id="IPR036352">
    <property type="entry name" value="Semap_dom_sf"/>
</dbReference>
<evidence type="ECO:0000256" key="3">
    <source>
        <dbReference type="ARBA" id="ARBA00022734"/>
    </source>
</evidence>
<dbReference type="SUPFAM" id="SSF101912">
    <property type="entry name" value="Sema domain"/>
    <property type="match status" value="1"/>
</dbReference>
<feature type="domain" description="C-type lectin" evidence="9">
    <location>
        <begin position="214"/>
        <end position="310"/>
    </location>
</feature>
<evidence type="ECO:0000256" key="8">
    <source>
        <dbReference type="SAM" id="Phobius"/>
    </source>
</evidence>
<protein>
    <submittedName>
        <fullName evidence="11">Semaphorin-like protein</fullName>
    </submittedName>
</protein>
<organism evidence="11">
    <name type="scientific">Vaccinia virus</name>
    <name type="common">VACV</name>
    <name type="synonym">Orthopoxvirus vaccinia</name>
    <dbReference type="NCBI Taxonomy" id="10245"/>
    <lineage>
        <taxon>Viruses</taxon>
        <taxon>Varidnaviria</taxon>
        <taxon>Bamfordvirae</taxon>
        <taxon>Nucleocytoviricota</taxon>
        <taxon>Pokkesviricetes</taxon>
        <taxon>Chitovirales</taxon>
        <taxon>Poxviridae</taxon>
        <taxon>Chordopoxvirinae</taxon>
        <taxon>Orthopoxvirus</taxon>
    </lineage>
</organism>
<proteinExistence type="predicted"/>
<dbReference type="Pfam" id="PF05473">
    <property type="entry name" value="UL45"/>
    <property type="match status" value="1"/>
</dbReference>
<evidence type="ECO:0000256" key="6">
    <source>
        <dbReference type="ARBA" id="ARBA00023136"/>
    </source>
</evidence>
<dbReference type="EMBL" id="KC207810">
    <property type="protein sequence ID" value="AGK06633.1"/>
    <property type="molecule type" value="Genomic_DNA"/>
</dbReference>
<dbReference type="GO" id="GO:0002223">
    <property type="term" value="P:stimulatory C-type lectin receptor signaling pathway"/>
    <property type="evidence" value="ECO:0007669"/>
    <property type="project" value="TreeGrafter"/>
</dbReference>
<evidence type="ECO:0000256" key="4">
    <source>
        <dbReference type="ARBA" id="ARBA00022968"/>
    </source>
</evidence>
<keyword evidence="2 8" id="KW-0812">Transmembrane</keyword>
<accession>M9XDW3</accession>
<dbReference type="EMBL" id="KC207811">
    <property type="protein sequence ID" value="AGK06846.1"/>
    <property type="molecule type" value="Genomic_DNA"/>
</dbReference>
<evidence type="ECO:0000256" key="1">
    <source>
        <dbReference type="ARBA" id="ARBA00004606"/>
    </source>
</evidence>
<dbReference type="PANTHER" id="PTHR22800:SF252">
    <property type="entry name" value="NATURAL KILLER CELLS ANTIGEN CD94"/>
    <property type="match status" value="1"/>
</dbReference>
<evidence type="ECO:0000256" key="7">
    <source>
        <dbReference type="PROSITE-ProRule" id="PRU00352"/>
    </source>
</evidence>
<evidence type="ECO:0000259" key="9">
    <source>
        <dbReference type="PROSITE" id="PS50041"/>
    </source>
</evidence>
<evidence type="ECO:0000259" key="10">
    <source>
        <dbReference type="PROSITE" id="PS51004"/>
    </source>
</evidence>
<dbReference type="PANTHER" id="PTHR22800">
    <property type="entry name" value="C-TYPE LECTIN PROTEINS"/>
    <property type="match status" value="1"/>
</dbReference>
<dbReference type="Gene3D" id="2.130.10.10">
    <property type="entry name" value="YVTN repeat-like/Quinoprotein amine dehydrogenase"/>
    <property type="match status" value="1"/>
</dbReference>
<evidence type="ECO:0000256" key="5">
    <source>
        <dbReference type="ARBA" id="ARBA00022989"/>
    </source>
</evidence>
<reference evidence="11 13" key="1">
    <citation type="journal article" date="2013" name="Virology">
        <title>Genomic analysis of vaccinia virus strain TianTan provides new insights into the evolution and evolutionary relationships between Orthopoxviruses.</title>
        <authorList>
            <person name="Qin L."/>
            <person name="Liang M."/>
            <person name="Evans D.H."/>
        </authorList>
    </citation>
    <scope>NUCLEOTIDE SEQUENCE [LARGE SCALE GENOMIC DNA]</scope>
</reference>
<sequence length="310" mass="35390">MNTIKQSFSTSKLEGYTKQLPSPAPGICLPAGKVVPHTTFEVIEKYNVLDDIIKPLSNQPIFEGPSGVKWFDIKEKENEHREYRIYFIKENSIYSFDTKSKQTRSSQVDARLFSVMVTAKPLFIADIGIGVGMPRMKKYLKCNLNRVHHTTMNKHKTDYAGYACCVICGLIVGIIFTATLLKVVERKLVHTPSIDKTIKDAYIREDCPTDWISYNNKCIHLSTDRKTWEEGRNACKALNPNSDLIKIETPNELSFLRSIRRGYWVGESEILNQTTPYNFIAKNATKNGTKKRKYICSTTNTPKLHSCYTI</sequence>
<dbReference type="InterPro" id="IPR015943">
    <property type="entry name" value="WD40/YVTN_repeat-like_dom_sf"/>
</dbReference>
<dbReference type="GO" id="GO:0030246">
    <property type="term" value="F:carbohydrate binding"/>
    <property type="evidence" value="ECO:0007669"/>
    <property type="project" value="UniProtKB-KW"/>
</dbReference>
<keyword evidence="6 8" id="KW-0472">Membrane</keyword>
<evidence type="ECO:0000313" key="13">
    <source>
        <dbReference type="Proteomes" id="UP000181416"/>
    </source>
</evidence>
<comment type="subcellular location">
    <subcellularLocation>
        <location evidence="1">Membrane</location>
        <topology evidence="1">Single-pass type II membrane protein</topology>
    </subcellularLocation>
</comment>
<dbReference type="InterPro" id="IPR016187">
    <property type="entry name" value="CTDL_fold"/>
</dbReference>
<feature type="transmembrane region" description="Helical" evidence="8">
    <location>
        <begin position="159"/>
        <end position="181"/>
    </location>
</feature>
<dbReference type="InterPro" id="IPR050919">
    <property type="entry name" value="NKG2/CD94_NK_receptors"/>
</dbReference>
<dbReference type="Proteomes" id="UP000181416">
    <property type="component" value="Segment"/>
</dbReference>
<dbReference type="GO" id="GO:0016020">
    <property type="term" value="C:membrane"/>
    <property type="evidence" value="ECO:0007669"/>
    <property type="project" value="UniProtKB-SubCell"/>
</dbReference>
<dbReference type="PROSITE" id="PS51004">
    <property type="entry name" value="SEMA"/>
    <property type="match status" value="1"/>
</dbReference>
<dbReference type="InterPro" id="IPR016186">
    <property type="entry name" value="C-type_lectin-like/link_sf"/>
</dbReference>
<evidence type="ECO:0000256" key="2">
    <source>
        <dbReference type="ARBA" id="ARBA00022692"/>
    </source>
</evidence>
<keyword evidence="4" id="KW-0735">Signal-anchor</keyword>
<dbReference type="PROSITE" id="PS50041">
    <property type="entry name" value="C_TYPE_LECTIN_2"/>
    <property type="match status" value="1"/>
</dbReference>
<dbReference type="Proteomes" id="UP000148654">
    <property type="component" value="Segment"/>
</dbReference>
<feature type="transmembrane region" description="Helical" evidence="8">
    <location>
        <begin position="110"/>
        <end position="131"/>
    </location>
</feature>
<name>M9XDW3_VACCV</name>